<feature type="transmembrane region" description="Helical" evidence="1">
    <location>
        <begin position="154"/>
        <end position="176"/>
    </location>
</feature>
<dbReference type="Proteomes" id="UP001172102">
    <property type="component" value="Unassembled WGS sequence"/>
</dbReference>
<proteinExistence type="predicted"/>
<evidence type="ECO:0000256" key="1">
    <source>
        <dbReference type="SAM" id="Phobius"/>
    </source>
</evidence>
<dbReference type="PANTHER" id="PTHR33112">
    <property type="entry name" value="DOMAIN PROTEIN, PUTATIVE-RELATED"/>
    <property type="match status" value="1"/>
</dbReference>
<feature type="non-terminal residue" evidence="3">
    <location>
        <position position="676"/>
    </location>
</feature>
<dbReference type="Pfam" id="PF06985">
    <property type="entry name" value="HET"/>
    <property type="match status" value="1"/>
</dbReference>
<dbReference type="PANTHER" id="PTHR33112:SF10">
    <property type="entry name" value="TOL"/>
    <property type="match status" value="1"/>
</dbReference>
<feature type="transmembrane region" description="Helical" evidence="1">
    <location>
        <begin position="100"/>
        <end position="121"/>
    </location>
</feature>
<protein>
    <submittedName>
        <fullName evidence="3">Heterokaryon incompatibility protein-domain-containing protein</fullName>
    </submittedName>
</protein>
<keyword evidence="4" id="KW-1185">Reference proteome</keyword>
<feature type="transmembrane region" description="Helical" evidence="1">
    <location>
        <begin position="128"/>
        <end position="148"/>
    </location>
</feature>
<comment type="caution">
    <text evidence="3">The sequence shown here is derived from an EMBL/GenBank/DDBJ whole genome shotgun (WGS) entry which is preliminary data.</text>
</comment>
<dbReference type="EMBL" id="JAUKUA010000010">
    <property type="protein sequence ID" value="KAK0701316.1"/>
    <property type="molecule type" value="Genomic_DNA"/>
</dbReference>
<gene>
    <name evidence="3" type="ORF">B0H67DRAFT_547557</name>
</gene>
<keyword evidence="1" id="KW-1133">Transmembrane helix</keyword>
<accession>A0AA40DH94</accession>
<evidence type="ECO:0000259" key="2">
    <source>
        <dbReference type="Pfam" id="PF06985"/>
    </source>
</evidence>
<evidence type="ECO:0000313" key="3">
    <source>
        <dbReference type="EMBL" id="KAK0701316.1"/>
    </source>
</evidence>
<organism evidence="3 4">
    <name type="scientific">Lasiosphaeris hirsuta</name>
    <dbReference type="NCBI Taxonomy" id="260670"/>
    <lineage>
        <taxon>Eukaryota</taxon>
        <taxon>Fungi</taxon>
        <taxon>Dikarya</taxon>
        <taxon>Ascomycota</taxon>
        <taxon>Pezizomycotina</taxon>
        <taxon>Sordariomycetes</taxon>
        <taxon>Sordariomycetidae</taxon>
        <taxon>Sordariales</taxon>
        <taxon>Lasiosphaeriaceae</taxon>
        <taxon>Lasiosphaeris</taxon>
    </lineage>
</organism>
<evidence type="ECO:0000313" key="4">
    <source>
        <dbReference type="Proteomes" id="UP001172102"/>
    </source>
</evidence>
<dbReference type="AlphaFoldDB" id="A0AA40DH94"/>
<name>A0AA40DH94_9PEZI</name>
<keyword evidence="1" id="KW-0812">Transmembrane</keyword>
<feature type="domain" description="Heterokaryon incompatibility" evidence="2">
    <location>
        <begin position="405"/>
        <end position="555"/>
    </location>
</feature>
<reference evidence="3" key="1">
    <citation type="submission" date="2023-06" db="EMBL/GenBank/DDBJ databases">
        <title>Genome-scale phylogeny and comparative genomics of the fungal order Sordariales.</title>
        <authorList>
            <consortium name="Lawrence Berkeley National Laboratory"/>
            <person name="Hensen N."/>
            <person name="Bonometti L."/>
            <person name="Westerberg I."/>
            <person name="Brannstrom I.O."/>
            <person name="Guillou S."/>
            <person name="Cros-Aarteil S."/>
            <person name="Calhoun S."/>
            <person name="Haridas S."/>
            <person name="Kuo A."/>
            <person name="Mondo S."/>
            <person name="Pangilinan J."/>
            <person name="Riley R."/>
            <person name="Labutti K."/>
            <person name="Andreopoulos B."/>
            <person name="Lipzen A."/>
            <person name="Chen C."/>
            <person name="Yanf M."/>
            <person name="Daum C."/>
            <person name="Ng V."/>
            <person name="Clum A."/>
            <person name="Steindorff A."/>
            <person name="Ohm R."/>
            <person name="Martin F."/>
            <person name="Silar P."/>
            <person name="Natvig D."/>
            <person name="Lalanne C."/>
            <person name="Gautier V."/>
            <person name="Ament-Velasquez S.L."/>
            <person name="Kruys A."/>
            <person name="Hutchinson M.I."/>
            <person name="Powell A.J."/>
            <person name="Barry K."/>
            <person name="Miller A.N."/>
            <person name="Grigoriev I.V."/>
            <person name="Debuchy R."/>
            <person name="Gladieux P."/>
            <person name="Thoren M.H."/>
            <person name="Johannesson H."/>
        </authorList>
    </citation>
    <scope>NUCLEOTIDE SEQUENCE</scope>
    <source>
        <strain evidence="3">SMH4607-1</strain>
    </source>
</reference>
<dbReference type="InterPro" id="IPR010730">
    <property type="entry name" value="HET"/>
</dbReference>
<sequence>MRVRFRTGVRDCGHWTAPFQDEINFATLQAQAADCRSCASVVDWVLTMHASRCDGETDYAAVMQALRKNRRPSCWRAILHRLGLSCVRGAWFTWKFVKDVSLTMLLCGAIAVSIAFVPILGTLSIVGVAAFAALVAVCCCGCGAWLRLTLDTVANGFVVGFAVGIGAFIGVCDLTYEAILRMLGANFGRDEGHVAPPAWTELDDNEGYRYARVSDVESRGINDMDLPIARLRRESVELAHAPWLQLPRGSSCLRISSASSLGSPGLACNIYQHTYNPRGPIGSFVYFAPKVGQRENHPTGFLSLAAGKLFLAAWPREHARWDTMRSRVGSSVTKLVGQEYDQIEPFTTKPDLSSRVVGTPLPTRLIDLGEGCFRVENLTVSALRLKLSKSRVKLVTTPPEARGRYLTLSHRWGDDEHFKLTQSCLSSFHRDGIAFSTIPKTFQDAIVAARLLRHRYLWVDALCIVQDDPDDWAHESARMAAVYHNASCTISAHTARNSNDGFLDASLDPPPTLVLRSPRYFFNPRRTITHLTLLGSFTNQVAGSFLSQRGWVFQERVLSQRLLHFVQHHTFFEDHAGVVADDVGSANLPPLHRLEDNKWSVTDSFHGFVYWCRLIQKYSRCCLTYEKDRLPAIAGLAQSFSEMNDTGAYMFGLWERSLHMGFLWVNGSGRPIERGG</sequence>
<keyword evidence="1" id="KW-0472">Membrane</keyword>